<dbReference type="PANTHER" id="PTHR44846">
    <property type="entry name" value="MANNOSYL-D-GLYCERATE TRANSPORT/METABOLISM SYSTEM REPRESSOR MNGR-RELATED"/>
    <property type="match status" value="1"/>
</dbReference>
<sequence>MPEIEEVLPKYLQIAGYLRDQIVRGDLPPGAEVPSERELAAAWNVARPTATKALQALRQQGLVESRRGSGTYVREPNAAPRTRERIERAAKMGTMYSNAERVEFPFVGMVDAPEHVASSLGIASGSLVVQRRRIIRSEHTGPIELSTSWFPSALADSAPRVLVAERIRGGTLPYIAEAAGRRVAYARDQVCARQAADDERAALDLPDLSPVLVYWLVAYDSRDTPIQFDEAIYPPKRWAFRQEYPITI</sequence>
<evidence type="ECO:0000256" key="2">
    <source>
        <dbReference type="ARBA" id="ARBA00023125"/>
    </source>
</evidence>
<dbReference type="Proteomes" id="UP000255355">
    <property type="component" value="Unassembled WGS sequence"/>
</dbReference>
<dbReference type="SUPFAM" id="SSF64288">
    <property type="entry name" value="Chorismate lyase-like"/>
    <property type="match status" value="1"/>
</dbReference>
<dbReference type="SMART" id="SM00866">
    <property type="entry name" value="UTRA"/>
    <property type="match status" value="1"/>
</dbReference>
<keyword evidence="2" id="KW-0238">DNA-binding</keyword>
<dbReference type="Gene3D" id="1.10.10.10">
    <property type="entry name" value="Winged helix-like DNA-binding domain superfamily/Winged helix DNA-binding domain"/>
    <property type="match status" value="1"/>
</dbReference>
<keyword evidence="1" id="KW-0805">Transcription regulation</keyword>
<dbReference type="AlphaFoldDB" id="A0A370HC04"/>
<dbReference type="SMART" id="SM00345">
    <property type="entry name" value="HTH_GNTR"/>
    <property type="match status" value="1"/>
</dbReference>
<dbReference type="GO" id="GO:0045892">
    <property type="term" value="P:negative regulation of DNA-templated transcription"/>
    <property type="evidence" value="ECO:0007669"/>
    <property type="project" value="TreeGrafter"/>
</dbReference>
<dbReference type="Gene3D" id="3.40.1410.10">
    <property type="entry name" value="Chorismate lyase-like"/>
    <property type="match status" value="1"/>
</dbReference>
<accession>A0A370HC04</accession>
<dbReference type="SUPFAM" id="SSF46785">
    <property type="entry name" value="Winged helix' DNA-binding domain"/>
    <property type="match status" value="1"/>
</dbReference>
<dbReference type="PANTHER" id="PTHR44846:SF17">
    <property type="entry name" value="GNTR-FAMILY TRANSCRIPTIONAL REGULATOR"/>
    <property type="match status" value="1"/>
</dbReference>
<feature type="domain" description="HTH gntR-type" evidence="4">
    <location>
        <begin position="8"/>
        <end position="76"/>
    </location>
</feature>
<dbReference type="PRINTS" id="PR00035">
    <property type="entry name" value="HTHGNTR"/>
</dbReference>
<dbReference type="EMBL" id="QQAZ01000002">
    <property type="protein sequence ID" value="RDI53895.1"/>
    <property type="molecule type" value="Genomic_DNA"/>
</dbReference>
<dbReference type="InterPro" id="IPR050679">
    <property type="entry name" value="Bact_HTH_transcr_reg"/>
</dbReference>
<keyword evidence="3" id="KW-0804">Transcription</keyword>
<dbReference type="InterPro" id="IPR000524">
    <property type="entry name" value="Tscrpt_reg_HTH_GntR"/>
</dbReference>
<keyword evidence="6" id="KW-1185">Reference proteome</keyword>
<dbReference type="InterPro" id="IPR028978">
    <property type="entry name" value="Chorismate_lyase_/UTRA_dom_sf"/>
</dbReference>
<protein>
    <submittedName>
        <fullName evidence="5">GntR family transcriptional regulator</fullName>
    </submittedName>
</protein>
<gene>
    <name evidence="5" type="ORF">DFR68_10215</name>
</gene>
<dbReference type="GO" id="GO:0003677">
    <property type="term" value="F:DNA binding"/>
    <property type="evidence" value="ECO:0007669"/>
    <property type="project" value="UniProtKB-KW"/>
</dbReference>
<dbReference type="InterPro" id="IPR036390">
    <property type="entry name" value="WH_DNA-bd_sf"/>
</dbReference>
<dbReference type="CDD" id="cd07377">
    <property type="entry name" value="WHTH_GntR"/>
    <property type="match status" value="1"/>
</dbReference>
<evidence type="ECO:0000256" key="1">
    <source>
        <dbReference type="ARBA" id="ARBA00023015"/>
    </source>
</evidence>
<dbReference type="InterPro" id="IPR036388">
    <property type="entry name" value="WH-like_DNA-bd_sf"/>
</dbReference>
<dbReference type="GO" id="GO:0003700">
    <property type="term" value="F:DNA-binding transcription factor activity"/>
    <property type="evidence" value="ECO:0007669"/>
    <property type="project" value="InterPro"/>
</dbReference>
<organism evidence="5 6">
    <name type="scientific">Nocardia mexicana</name>
    <dbReference type="NCBI Taxonomy" id="279262"/>
    <lineage>
        <taxon>Bacteria</taxon>
        <taxon>Bacillati</taxon>
        <taxon>Actinomycetota</taxon>
        <taxon>Actinomycetes</taxon>
        <taxon>Mycobacteriales</taxon>
        <taxon>Nocardiaceae</taxon>
        <taxon>Nocardia</taxon>
    </lineage>
</organism>
<reference evidence="5 6" key="1">
    <citation type="submission" date="2018-07" db="EMBL/GenBank/DDBJ databases">
        <title>Genomic Encyclopedia of Type Strains, Phase IV (KMG-IV): sequencing the most valuable type-strain genomes for metagenomic binning, comparative biology and taxonomic classification.</title>
        <authorList>
            <person name="Goeker M."/>
        </authorList>
    </citation>
    <scope>NUCLEOTIDE SEQUENCE [LARGE SCALE GENOMIC DNA]</scope>
    <source>
        <strain evidence="5 6">DSM 44952</strain>
    </source>
</reference>
<dbReference type="OrthoDB" id="9802328at2"/>
<dbReference type="Pfam" id="PF07702">
    <property type="entry name" value="UTRA"/>
    <property type="match status" value="1"/>
</dbReference>
<evidence type="ECO:0000256" key="3">
    <source>
        <dbReference type="ARBA" id="ARBA00023163"/>
    </source>
</evidence>
<dbReference type="PROSITE" id="PS50949">
    <property type="entry name" value="HTH_GNTR"/>
    <property type="match status" value="1"/>
</dbReference>
<evidence type="ECO:0000259" key="4">
    <source>
        <dbReference type="PROSITE" id="PS50949"/>
    </source>
</evidence>
<comment type="caution">
    <text evidence="5">The sequence shown here is derived from an EMBL/GenBank/DDBJ whole genome shotgun (WGS) entry which is preliminary data.</text>
</comment>
<proteinExistence type="predicted"/>
<dbReference type="InterPro" id="IPR011663">
    <property type="entry name" value="UTRA"/>
</dbReference>
<dbReference type="Pfam" id="PF00392">
    <property type="entry name" value="GntR"/>
    <property type="match status" value="1"/>
</dbReference>
<evidence type="ECO:0000313" key="5">
    <source>
        <dbReference type="EMBL" id="RDI53895.1"/>
    </source>
</evidence>
<dbReference type="RefSeq" id="WP_068029833.1">
    <property type="nucleotide sequence ID" value="NZ_QQAZ01000002.1"/>
</dbReference>
<evidence type="ECO:0000313" key="6">
    <source>
        <dbReference type="Proteomes" id="UP000255355"/>
    </source>
</evidence>
<name>A0A370HC04_9NOCA</name>
<dbReference type="STRING" id="1210089.GCA_001613165_06913"/>